<proteinExistence type="predicted"/>
<evidence type="ECO:0000313" key="2">
    <source>
        <dbReference type="Proteomes" id="UP000298111"/>
    </source>
</evidence>
<gene>
    <name evidence="1" type="ORF">D8771_15445</name>
</gene>
<dbReference type="Proteomes" id="UP000298111">
    <property type="component" value="Unassembled WGS sequence"/>
</dbReference>
<name>A0A6C1BZY9_9ACTN</name>
<dbReference type="GeneID" id="75183697"/>
<organism evidence="1 2">
    <name type="scientific">Streptomyces albus</name>
    <dbReference type="NCBI Taxonomy" id="1888"/>
    <lineage>
        <taxon>Bacteria</taxon>
        <taxon>Bacillati</taxon>
        <taxon>Actinomycetota</taxon>
        <taxon>Actinomycetes</taxon>
        <taxon>Kitasatosporales</taxon>
        <taxon>Streptomycetaceae</taxon>
        <taxon>Streptomyces</taxon>
    </lineage>
</organism>
<dbReference type="EMBL" id="RCIY01000055">
    <property type="protein sequence ID" value="TGG83414.1"/>
    <property type="molecule type" value="Genomic_DNA"/>
</dbReference>
<evidence type="ECO:0000313" key="1">
    <source>
        <dbReference type="EMBL" id="TGG83414.1"/>
    </source>
</evidence>
<accession>A0A6C1BZY9</accession>
<dbReference type="AlphaFoldDB" id="A0A6C1BZY9"/>
<dbReference type="RefSeq" id="WP_030408500.1">
    <property type="nucleotide sequence ID" value="NZ_BBQG01000042.1"/>
</dbReference>
<protein>
    <submittedName>
        <fullName evidence="1">Uncharacterized protein</fullName>
    </submittedName>
</protein>
<sequence>MRKLVRNAATVLIAAGVAVSVAPAASAAGHGKGNTAPEDVINVYVGRGDAQFANEFGPGNLASNWVQNSKKVGVAAQNEAIRTGDIKNVAKGKGAKAPFEIEGSEQDQNEG</sequence>
<reference evidence="1 2" key="1">
    <citation type="submission" date="2018-10" db="EMBL/GenBank/DDBJ databases">
        <title>Isolation of pseudouridimycin from Streptomyces albus DSM 40763.</title>
        <authorList>
            <person name="Rosenqvist P."/>
            <person name="Metsae-Ketelae M."/>
            <person name="Virta P."/>
        </authorList>
    </citation>
    <scope>NUCLEOTIDE SEQUENCE [LARGE SCALE GENOMIC DNA]</scope>
    <source>
        <strain evidence="1 2">DSM 40763</strain>
    </source>
</reference>
<comment type="caution">
    <text evidence="1">The sequence shown here is derived from an EMBL/GenBank/DDBJ whole genome shotgun (WGS) entry which is preliminary data.</text>
</comment>